<dbReference type="PANTHER" id="PTHR34137">
    <property type="entry name" value="EXODEOXYRIBONUCLEASE 7 SMALL SUBUNIT"/>
    <property type="match status" value="1"/>
</dbReference>
<dbReference type="InterPro" id="IPR003761">
    <property type="entry name" value="Exonuc_VII_S"/>
</dbReference>
<dbReference type="EC" id="3.1.11.6" evidence="6"/>
<keyword evidence="5 6" id="KW-0269">Exonuclease</keyword>
<evidence type="ECO:0000256" key="3">
    <source>
        <dbReference type="ARBA" id="ARBA00022722"/>
    </source>
</evidence>
<proteinExistence type="inferred from homology"/>
<protein>
    <recommendedName>
        <fullName evidence="6">Exodeoxyribonuclease 7 small subunit</fullName>
        <ecNumber evidence="6">3.1.11.6</ecNumber>
    </recommendedName>
    <alternativeName>
        <fullName evidence="6">Exodeoxyribonuclease VII small subunit</fullName>
        <shortName evidence="6">Exonuclease VII small subunit</shortName>
    </alternativeName>
</protein>
<evidence type="ECO:0000313" key="7">
    <source>
        <dbReference type="EMBL" id="MCB5195319.1"/>
    </source>
</evidence>
<dbReference type="SUPFAM" id="SSF116842">
    <property type="entry name" value="XseB-like"/>
    <property type="match status" value="1"/>
</dbReference>
<organism evidence="7 8">
    <name type="scientific">Deefgea salmonis</name>
    <dbReference type="NCBI Taxonomy" id="2875502"/>
    <lineage>
        <taxon>Bacteria</taxon>
        <taxon>Pseudomonadati</taxon>
        <taxon>Pseudomonadota</taxon>
        <taxon>Betaproteobacteria</taxon>
        <taxon>Neisseriales</taxon>
        <taxon>Chitinibacteraceae</taxon>
        <taxon>Deefgea</taxon>
    </lineage>
</organism>
<reference evidence="7 8" key="1">
    <citation type="submission" date="2021-10" db="EMBL/GenBank/DDBJ databases">
        <authorList>
            <person name="Chen M."/>
        </authorList>
    </citation>
    <scope>NUCLEOTIDE SEQUENCE [LARGE SCALE GENOMIC DNA]</scope>
    <source>
        <strain evidence="7 8">H3-26</strain>
    </source>
</reference>
<keyword evidence="4 6" id="KW-0378">Hydrolase</keyword>
<keyword evidence="2 6" id="KW-0963">Cytoplasm</keyword>
<evidence type="ECO:0000256" key="5">
    <source>
        <dbReference type="ARBA" id="ARBA00022839"/>
    </source>
</evidence>
<comment type="catalytic activity">
    <reaction evidence="6">
        <text>Exonucleolytic cleavage in either 5'- to 3'- or 3'- to 5'-direction to yield nucleoside 5'-phosphates.</text>
        <dbReference type="EC" id="3.1.11.6"/>
    </reaction>
</comment>
<dbReference type="NCBIfam" id="TIGR01280">
    <property type="entry name" value="xseB"/>
    <property type="match status" value="1"/>
</dbReference>
<accession>A0ABS8BHX7</accession>
<comment type="caution">
    <text evidence="7">The sequence shown here is derived from an EMBL/GenBank/DDBJ whole genome shotgun (WGS) entry which is preliminary data.</text>
</comment>
<keyword evidence="3 6" id="KW-0540">Nuclease</keyword>
<keyword evidence="8" id="KW-1185">Reference proteome</keyword>
<comment type="subunit">
    <text evidence="6">Heterooligomer composed of large and small subunits.</text>
</comment>
<dbReference type="Gene3D" id="1.10.287.1040">
    <property type="entry name" value="Exonuclease VII, small subunit"/>
    <property type="match status" value="1"/>
</dbReference>
<evidence type="ECO:0000256" key="4">
    <source>
        <dbReference type="ARBA" id="ARBA00022801"/>
    </source>
</evidence>
<dbReference type="PANTHER" id="PTHR34137:SF1">
    <property type="entry name" value="EXODEOXYRIBONUCLEASE 7 SMALL SUBUNIT"/>
    <property type="match status" value="1"/>
</dbReference>
<evidence type="ECO:0000256" key="1">
    <source>
        <dbReference type="ARBA" id="ARBA00009998"/>
    </source>
</evidence>
<comment type="similarity">
    <text evidence="1 6">Belongs to the XseB family.</text>
</comment>
<dbReference type="HAMAP" id="MF_00337">
    <property type="entry name" value="Exonuc_7_S"/>
    <property type="match status" value="1"/>
</dbReference>
<evidence type="ECO:0000256" key="2">
    <source>
        <dbReference type="ARBA" id="ARBA00022490"/>
    </source>
</evidence>
<gene>
    <name evidence="6 7" type="primary">xseB</name>
    <name evidence="7" type="ORF">LG219_03305</name>
</gene>
<name>A0ABS8BHX7_9NEIS</name>
<dbReference type="PIRSF" id="PIRSF006488">
    <property type="entry name" value="Exonuc_VII_S"/>
    <property type="match status" value="1"/>
</dbReference>
<comment type="function">
    <text evidence="6">Bidirectionally degrades single-stranded DNA into large acid-insoluble oligonucleotides, which are then degraded further into small acid-soluble oligonucleotides.</text>
</comment>
<dbReference type="GO" id="GO:0008855">
    <property type="term" value="F:exodeoxyribonuclease VII activity"/>
    <property type="evidence" value="ECO:0007669"/>
    <property type="project" value="UniProtKB-EC"/>
</dbReference>
<dbReference type="InterPro" id="IPR037004">
    <property type="entry name" value="Exonuc_VII_ssu_sf"/>
</dbReference>
<comment type="subcellular location">
    <subcellularLocation>
        <location evidence="6">Cytoplasm</location>
    </subcellularLocation>
</comment>
<dbReference type="EMBL" id="JAJAWG010000001">
    <property type="protein sequence ID" value="MCB5195319.1"/>
    <property type="molecule type" value="Genomic_DNA"/>
</dbReference>
<dbReference type="Proteomes" id="UP001198034">
    <property type="component" value="Unassembled WGS sequence"/>
</dbReference>
<sequence>MAKAAAKSANLPDNFEQGLAELEALIAQMEAGGQALDASLLAFSRGTELLRFCESKLSAAEQQVRLLEGGELKSMPKMGAE</sequence>
<evidence type="ECO:0000313" key="8">
    <source>
        <dbReference type="Proteomes" id="UP001198034"/>
    </source>
</evidence>
<dbReference type="Pfam" id="PF02609">
    <property type="entry name" value="Exonuc_VII_S"/>
    <property type="match status" value="1"/>
</dbReference>
<dbReference type="RefSeq" id="WP_226763112.1">
    <property type="nucleotide sequence ID" value="NZ_JAJAWG010000001.1"/>
</dbReference>
<evidence type="ECO:0000256" key="6">
    <source>
        <dbReference type="HAMAP-Rule" id="MF_00337"/>
    </source>
</evidence>